<keyword evidence="3" id="KW-0408">Iron</keyword>
<reference evidence="7 8" key="1">
    <citation type="submission" date="2024-04" db="EMBL/GenBank/DDBJ databases">
        <title>Arthrobacter sp. from Plains bison fecal sample.</title>
        <authorList>
            <person name="Ruzzini A."/>
        </authorList>
    </citation>
    <scope>NUCLEOTIDE SEQUENCE [LARGE SCALE GENOMIC DNA]</scope>
    <source>
        <strain evidence="7 8">EINP1</strain>
    </source>
</reference>
<dbReference type="SUPFAM" id="SSF56300">
    <property type="entry name" value="Metallo-dependent phosphatases"/>
    <property type="match status" value="1"/>
</dbReference>
<evidence type="ECO:0000256" key="3">
    <source>
        <dbReference type="ARBA" id="ARBA00023004"/>
    </source>
</evidence>
<organism evidence="7 8">
    <name type="scientific">Arthrobacter citreus</name>
    <dbReference type="NCBI Taxonomy" id="1670"/>
    <lineage>
        <taxon>Bacteria</taxon>
        <taxon>Bacillati</taxon>
        <taxon>Actinomycetota</taxon>
        <taxon>Actinomycetes</taxon>
        <taxon>Micrococcales</taxon>
        <taxon>Micrococcaceae</taxon>
        <taxon>Arthrobacter</taxon>
    </lineage>
</organism>
<evidence type="ECO:0000313" key="7">
    <source>
        <dbReference type="EMBL" id="WZP14952.1"/>
    </source>
</evidence>
<feature type="domain" description="Calcineurin-like phosphoesterase" evidence="6">
    <location>
        <begin position="7"/>
        <end position="204"/>
    </location>
</feature>
<comment type="similarity">
    <text evidence="4">Belongs to the cyclic nucleotide phosphodiesterase class-III family.</text>
</comment>
<keyword evidence="2" id="KW-0378">Hydrolase</keyword>
<evidence type="ECO:0000313" key="8">
    <source>
        <dbReference type="Proteomes" id="UP001448858"/>
    </source>
</evidence>
<proteinExistence type="inferred from homology"/>
<evidence type="ECO:0000256" key="5">
    <source>
        <dbReference type="SAM" id="MobiDB-lite"/>
    </source>
</evidence>
<dbReference type="InterPro" id="IPR004843">
    <property type="entry name" value="Calcineurin-like_PHP"/>
</dbReference>
<dbReference type="Proteomes" id="UP001448858">
    <property type="component" value="Chromosome"/>
</dbReference>
<dbReference type="PANTHER" id="PTHR42988">
    <property type="entry name" value="PHOSPHOHYDROLASE"/>
    <property type="match status" value="1"/>
</dbReference>
<accession>A0ABZ2ZT05</accession>
<dbReference type="Pfam" id="PF00149">
    <property type="entry name" value="Metallophos"/>
    <property type="match status" value="1"/>
</dbReference>
<evidence type="ECO:0000259" key="6">
    <source>
        <dbReference type="Pfam" id="PF00149"/>
    </source>
</evidence>
<sequence length="339" mass="35226">MTGLGYTLIHLTDTHLKHPGELLFGALDTWERTAEALRTAGRYRPDAVVVTGDVADCGRDIYADAAGMFARAGRELGCPVIVLPGNHDGPGTRAWTGEVFTGSRTAQGPGPGNDVHFVGGLRLITLDSDDPGQPAGRLTGEQLHWLDTVLADPAPDGTVLALHHPPVDSLLPQLAGRGLARPAELAGVLAGTDVRAVLCGHYHHALSGRLGGVPVWAGPAVSYGQDLFAPPETVQGLDSSWLSVIRLGEGSFSAVPVPLQRAQAVVFSRPTAHLKAAVSTDATAHANSSPHPGVIPAAATTATNGFTHPLPEPARAPGHPSRQQPLLPVFQGEPLAAQL</sequence>
<evidence type="ECO:0000256" key="1">
    <source>
        <dbReference type="ARBA" id="ARBA00022723"/>
    </source>
</evidence>
<keyword evidence="8" id="KW-1185">Reference proteome</keyword>
<keyword evidence="1" id="KW-0479">Metal-binding</keyword>
<name>A0ABZ2ZT05_9MICC</name>
<dbReference type="RefSeq" id="WP_342022613.1">
    <property type="nucleotide sequence ID" value="NZ_CP151657.1"/>
</dbReference>
<dbReference type="EMBL" id="CP151657">
    <property type="protein sequence ID" value="WZP14952.1"/>
    <property type="molecule type" value="Genomic_DNA"/>
</dbReference>
<dbReference type="InterPro" id="IPR029052">
    <property type="entry name" value="Metallo-depent_PP-like"/>
</dbReference>
<dbReference type="InterPro" id="IPR050884">
    <property type="entry name" value="CNP_phosphodiesterase-III"/>
</dbReference>
<evidence type="ECO:0000256" key="2">
    <source>
        <dbReference type="ARBA" id="ARBA00022801"/>
    </source>
</evidence>
<gene>
    <name evidence="7" type="ORF">AAE021_12245</name>
</gene>
<evidence type="ECO:0000256" key="4">
    <source>
        <dbReference type="ARBA" id="ARBA00025742"/>
    </source>
</evidence>
<dbReference type="PANTHER" id="PTHR42988:SF2">
    <property type="entry name" value="CYCLIC NUCLEOTIDE PHOSPHODIESTERASE CBUA0032-RELATED"/>
    <property type="match status" value="1"/>
</dbReference>
<dbReference type="Gene3D" id="3.60.21.10">
    <property type="match status" value="1"/>
</dbReference>
<feature type="region of interest" description="Disordered" evidence="5">
    <location>
        <begin position="303"/>
        <end position="330"/>
    </location>
</feature>
<protein>
    <submittedName>
        <fullName evidence="7">Metallophosphoesterase</fullName>
    </submittedName>
</protein>